<feature type="region of interest" description="Disordered" evidence="1">
    <location>
        <begin position="1"/>
        <end position="61"/>
    </location>
</feature>
<accession>A0A087G8H9</accession>
<evidence type="ECO:0000313" key="4">
    <source>
        <dbReference type="Proteomes" id="UP000029120"/>
    </source>
</evidence>
<dbReference type="Gramene" id="KFK26181">
    <property type="protein sequence ID" value="KFK26181"/>
    <property type="gene ID" value="AALP_AA8G213400"/>
</dbReference>
<dbReference type="CDD" id="cd09272">
    <property type="entry name" value="RNase_HI_RT_Ty1"/>
    <property type="match status" value="1"/>
</dbReference>
<dbReference type="EMBL" id="CM002876">
    <property type="protein sequence ID" value="KFK26181.1"/>
    <property type="molecule type" value="Genomic_DNA"/>
</dbReference>
<dbReference type="PANTHER" id="PTHR11439">
    <property type="entry name" value="GAG-POL-RELATED RETROTRANSPOSON"/>
    <property type="match status" value="1"/>
</dbReference>
<proteinExistence type="predicted"/>
<dbReference type="InterPro" id="IPR013103">
    <property type="entry name" value="RVT_2"/>
</dbReference>
<dbReference type="eggNOG" id="KOG0017">
    <property type="taxonomic scope" value="Eukaryota"/>
</dbReference>
<dbReference type="AlphaFoldDB" id="A0A087G8H9"/>
<feature type="domain" description="Reverse transcriptase Ty1/copia-type" evidence="2">
    <location>
        <begin position="67"/>
        <end position="130"/>
    </location>
</feature>
<name>A0A087G8H9_ARAAL</name>
<dbReference type="OMA" id="CNTDYAG"/>
<dbReference type="Proteomes" id="UP000029120">
    <property type="component" value="Chromosome 8"/>
</dbReference>
<dbReference type="OrthoDB" id="418757at2759"/>
<organism evidence="3 4">
    <name type="scientific">Arabis alpina</name>
    <name type="common">Alpine rock-cress</name>
    <dbReference type="NCBI Taxonomy" id="50452"/>
    <lineage>
        <taxon>Eukaryota</taxon>
        <taxon>Viridiplantae</taxon>
        <taxon>Streptophyta</taxon>
        <taxon>Embryophyta</taxon>
        <taxon>Tracheophyta</taxon>
        <taxon>Spermatophyta</taxon>
        <taxon>Magnoliopsida</taxon>
        <taxon>eudicotyledons</taxon>
        <taxon>Gunneridae</taxon>
        <taxon>Pentapetalae</taxon>
        <taxon>rosids</taxon>
        <taxon>malvids</taxon>
        <taxon>Brassicales</taxon>
        <taxon>Brassicaceae</taxon>
        <taxon>Arabideae</taxon>
        <taxon>Arabis</taxon>
    </lineage>
</organism>
<gene>
    <name evidence="3" type="ordered locus">AALP_Aa8g213400</name>
</gene>
<evidence type="ECO:0000259" key="2">
    <source>
        <dbReference type="Pfam" id="PF07727"/>
    </source>
</evidence>
<keyword evidence="4" id="KW-1185">Reference proteome</keyword>
<evidence type="ECO:0000313" key="3">
    <source>
        <dbReference type="EMBL" id="KFK26181.1"/>
    </source>
</evidence>
<evidence type="ECO:0000256" key="1">
    <source>
        <dbReference type="SAM" id="MobiDB-lite"/>
    </source>
</evidence>
<protein>
    <recommendedName>
        <fullName evidence="2">Reverse transcriptase Ty1/copia-type domain-containing protein</fullName>
    </recommendedName>
</protein>
<sequence length="373" mass="42110">MVQQGRPEQVPVTIENDTDSKAIQEDSEVAQKGSSETGPTTVRDEQPVKERHKGKKQQLGMSSLSKKGIRVLLGREFEMKDLGAAKKILGKEIRRDMSYKRLWLSQKSYIQKVLEKFDMADSKPVSTPLVSHFRVSADQFPKSDDEIRDMAQVPYASAVRCLMYAMVCTRPDLAQAVSEVSKYMSNPGRDHWNDVKWILRYLKGTAEYGLRFGDLKCVAVLGYVDSDYAGDLDNRRYTTGYVFTLAEGPVSWRSVLQDVVAMSTMEAEYMAMGEAAKEALWVQGLVAELSVERGGVLLHGDSQSAMYLAKNQVYRARTKHIQVTYHKIRELVASGDILLEKVHTSENTADMLTKPVTEEMFKHYLDLLNVFPC</sequence>
<reference evidence="4" key="1">
    <citation type="journal article" date="2015" name="Nat. Plants">
        <title>Genome expansion of Arabis alpina linked with retrotransposition and reduced symmetric DNA methylation.</title>
        <authorList>
            <person name="Willing E.M."/>
            <person name="Rawat V."/>
            <person name="Mandakova T."/>
            <person name="Maumus F."/>
            <person name="James G.V."/>
            <person name="Nordstroem K.J."/>
            <person name="Becker C."/>
            <person name="Warthmann N."/>
            <person name="Chica C."/>
            <person name="Szarzynska B."/>
            <person name="Zytnicki M."/>
            <person name="Albani M.C."/>
            <person name="Kiefer C."/>
            <person name="Bergonzi S."/>
            <person name="Castaings L."/>
            <person name="Mateos J.L."/>
            <person name="Berns M.C."/>
            <person name="Bujdoso N."/>
            <person name="Piofczyk T."/>
            <person name="de Lorenzo L."/>
            <person name="Barrero-Sicilia C."/>
            <person name="Mateos I."/>
            <person name="Piednoel M."/>
            <person name="Hagmann J."/>
            <person name="Chen-Min-Tao R."/>
            <person name="Iglesias-Fernandez R."/>
            <person name="Schuster S.C."/>
            <person name="Alonso-Blanco C."/>
            <person name="Roudier F."/>
            <person name="Carbonero P."/>
            <person name="Paz-Ares J."/>
            <person name="Davis S.J."/>
            <person name="Pecinka A."/>
            <person name="Quesneville H."/>
            <person name="Colot V."/>
            <person name="Lysak M.A."/>
            <person name="Weigel D."/>
            <person name="Coupland G."/>
            <person name="Schneeberger K."/>
        </authorList>
    </citation>
    <scope>NUCLEOTIDE SEQUENCE [LARGE SCALE GENOMIC DNA]</scope>
    <source>
        <strain evidence="4">cv. Pajares</strain>
    </source>
</reference>
<dbReference type="Pfam" id="PF07727">
    <property type="entry name" value="RVT_2"/>
    <property type="match status" value="1"/>
</dbReference>